<dbReference type="InParanoid" id="A0A7J8I0T2"/>
<evidence type="ECO:0000256" key="1">
    <source>
        <dbReference type="SAM" id="MobiDB-lite"/>
    </source>
</evidence>
<dbReference type="Proteomes" id="UP000550707">
    <property type="component" value="Unassembled WGS sequence"/>
</dbReference>
<feature type="region of interest" description="Disordered" evidence="1">
    <location>
        <begin position="44"/>
        <end position="71"/>
    </location>
</feature>
<proteinExistence type="predicted"/>
<keyword evidence="3" id="KW-1185">Reference proteome</keyword>
<reference evidence="2 3" key="1">
    <citation type="journal article" date="2020" name="Nature">
        <title>Six reference-quality genomes reveal evolution of bat adaptations.</title>
        <authorList>
            <person name="Jebb D."/>
            <person name="Huang Z."/>
            <person name="Pippel M."/>
            <person name="Hughes G.M."/>
            <person name="Lavrichenko K."/>
            <person name="Devanna P."/>
            <person name="Winkler S."/>
            <person name="Jermiin L.S."/>
            <person name="Skirmuntt E.C."/>
            <person name="Katzourakis A."/>
            <person name="Burkitt-Gray L."/>
            <person name="Ray D.A."/>
            <person name="Sullivan K.A.M."/>
            <person name="Roscito J.G."/>
            <person name="Kirilenko B.M."/>
            <person name="Davalos L.M."/>
            <person name="Corthals A.P."/>
            <person name="Power M.L."/>
            <person name="Jones G."/>
            <person name="Ransome R.D."/>
            <person name="Dechmann D.K.N."/>
            <person name="Locatelli A.G."/>
            <person name="Puechmaille S.J."/>
            <person name="Fedrigo O."/>
            <person name="Jarvis E.D."/>
            <person name="Hiller M."/>
            <person name="Vernes S.C."/>
            <person name="Myers E.W."/>
            <person name="Teeling E.C."/>
        </authorList>
    </citation>
    <scope>NUCLEOTIDE SEQUENCE [LARGE SCALE GENOMIC DNA]</scope>
    <source>
        <strain evidence="2">MMolMol1</strain>
        <tissue evidence="2">Muscle</tissue>
    </source>
</reference>
<evidence type="ECO:0000313" key="3">
    <source>
        <dbReference type="Proteomes" id="UP000550707"/>
    </source>
</evidence>
<evidence type="ECO:0000313" key="2">
    <source>
        <dbReference type="EMBL" id="KAF6477871.1"/>
    </source>
</evidence>
<gene>
    <name evidence="2" type="ORF">HJG59_010777</name>
</gene>
<dbReference type="EMBL" id="JACASF010000005">
    <property type="protein sequence ID" value="KAF6477871.1"/>
    <property type="molecule type" value="Genomic_DNA"/>
</dbReference>
<name>A0A7J8I0T2_MOLMO</name>
<accession>A0A7J8I0T2</accession>
<comment type="caution">
    <text evidence="2">The sequence shown here is derived from an EMBL/GenBank/DDBJ whole genome shotgun (WGS) entry which is preliminary data.</text>
</comment>
<organism evidence="2 3">
    <name type="scientific">Molossus molossus</name>
    <name type="common">Pallas' mastiff bat</name>
    <name type="synonym">Vespertilio molossus</name>
    <dbReference type="NCBI Taxonomy" id="27622"/>
    <lineage>
        <taxon>Eukaryota</taxon>
        <taxon>Metazoa</taxon>
        <taxon>Chordata</taxon>
        <taxon>Craniata</taxon>
        <taxon>Vertebrata</taxon>
        <taxon>Euteleostomi</taxon>
        <taxon>Mammalia</taxon>
        <taxon>Eutheria</taxon>
        <taxon>Laurasiatheria</taxon>
        <taxon>Chiroptera</taxon>
        <taxon>Yangochiroptera</taxon>
        <taxon>Molossidae</taxon>
        <taxon>Molossus</taxon>
    </lineage>
</organism>
<sequence length="153" mass="16731">MILAPSRSRQNIRLREFRPFTPWGSKGPVGSPPSVGVTGGATLITPHPHPEPGLSGFPTPGPARLSEAGRSAQTWAGVWRPWDTNLREEGAVRTEGAQLGAPRWPQPQKFQQLQRTGSWRLPADHTALADRAQADISVPTQTVLSVDTDHYWT</sequence>
<dbReference type="AlphaFoldDB" id="A0A7J8I0T2"/>
<protein>
    <submittedName>
        <fullName evidence="2">Uncharacterized protein</fullName>
    </submittedName>
</protein>